<keyword evidence="1" id="KW-0378">Hydrolase</keyword>
<keyword evidence="4" id="KW-1185">Reference proteome</keyword>
<evidence type="ECO:0000313" key="3">
    <source>
        <dbReference type="EMBL" id="MFD1220326.1"/>
    </source>
</evidence>
<proteinExistence type="predicted"/>
<dbReference type="Proteomes" id="UP001597180">
    <property type="component" value="Unassembled WGS sequence"/>
</dbReference>
<dbReference type="EMBL" id="JBHTLU010000013">
    <property type="protein sequence ID" value="MFD1220326.1"/>
    <property type="molecule type" value="Genomic_DNA"/>
</dbReference>
<organism evidence="3 4">
    <name type="scientific">Paenibacillus vulneris</name>
    <dbReference type="NCBI Taxonomy" id="1133364"/>
    <lineage>
        <taxon>Bacteria</taxon>
        <taxon>Bacillati</taxon>
        <taxon>Bacillota</taxon>
        <taxon>Bacilli</taxon>
        <taxon>Bacillales</taxon>
        <taxon>Paenibacillaceae</taxon>
        <taxon>Paenibacillus</taxon>
    </lineage>
</organism>
<dbReference type="RefSeq" id="WP_345587017.1">
    <property type="nucleotide sequence ID" value="NZ_BAABJG010000006.1"/>
</dbReference>
<evidence type="ECO:0000256" key="1">
    <source>
        <dbReference type="ARBA" id="ARBA00022801"/>
    </source>
</evidence>
<feature type="domain" description="DUF402" evidence="2">
    <location>
        <begin position="16"/>
        <end position="154"/>
    </location>
</feature>
<dbReference type="PANTHER" id="PTHR39159:SF1">
    <property type="entry name" value="UPF0374 PROTEIN YGAC"/>
    <property type="match status" value="1"/>
</dbReference>
<dbReference type="InterPro" id="IPR050212">
    <property type="entry name" value="Ntdp-like"/>
</dbReference>
<dbReference type="PANTHER" id="PTHR39159">
    <property type="match status" value="1"/>
</dbReference>
<protein>
    <submittedName>
        <fullName evidence="3">DUF402 domain-containing protein</fullName>
    </submittedName>
</protein>
<evidence type="ECO:0000313" key="4">
    <source>
        <dbReference type="Proteomes" id="UP001597180"/>
    </source>
</evidence>
<dbReference type="SUPFAM" id="SSF159234">
    <property type="entry name" value="FomD-like"/>
    <property type="match status" value="1"/>
</dbReference>
<sequence length="172" mass="20243">MDKEYITIQSRKYGNRLHYEWKARPLEKTDKHIFVLSEPGRELHHYTRGKIFICQHWTIEYFSFASWFTVSADVVDGSITQYYCNINQPATWDGNTVTYVDLDLDYVRRNNVWKVIDEDEFASNAVELAYPPELVERAKLELESLQQRVANGQFPFDGTIERYVQAIPKGTH</sequence>
<gene>
    <name evidence="3" type="ORF">ACFQ4B_09360</name>
</gene>
<dbReference type="InterPro" id="IPR035930">
    <property type="entry name" value="FomD-like_sf"/>
</dbReference>
<accession>A0ABW3UI96</accession>
<name>A0ABW3UI96_9BACL</name>
<dbReference type="InterPro" id="IPR007295">
    <property type="entry name" value="DUF402"/>
</dbReference>
<comment type="caution">
    <text evidence="3">The sequence shown here is derived from an EMBL/GenBank/DDBJ whole genome shotgun (WGS) entry which is preliminary data.</text>
</comment>
<evidence type="ECO:0000259" key="2">
    <source>
        <dbReference type="Pfam" id="PF04167"/>
    </source>
</evidence>
<reference evidence="4" key="1">
    <citation type="journal article" date="2019" name="Int. J. Syst. Evol. Microbiol.">
        <title>The Global Catalogue of Microorganisms (GCM) 10K type strain sequencing project: providing services to taxonomists for standard genome sequencing and annotation.</title>
        <authorList>
            <consortium name="The Broad Institute Genomics Platform"/>
            <consortium name="The Broad Institute Genome Sequencing Center for Infectious Disease"/>
            <person name="Wu L."/>
            <person name="Ma J."/>
        </authorList>
    </citation>
    <scope>NUCLEOTIDE SEQUENCE [LARGE SCALE GENOMIC DNA]</scope>
    <source>
        <strain evidence="4">CCUG 53270</strain>
    </source>
</reference>
<dbReference type="Gene3D" id="2.40.380.10">
    <property type="entry name" value="FomD-like"/>
    <property type="match status" value="1"/>
</dbReference>
<dbReference type="Pfam" id="PF04167">
    <property type="entry name" value="DUF402"/>
    <property type="match status" value="1"/>
</dbReference>